<keyword evidence="3" id="KW-1185">Reference proteome</keyword>
<dbReference type="RefSeq" id="WP_114619986.1">
    <property type="nucleotide sequence ID" value="NZ_CAUDTN010000030.1"/>
</dbReference>
<dbReference type="GO" id="GO:0005886">
    <property type="term" value="C:plasma membrane"/>
    <property type="evidence" value="ECO:0007669"/>
    <property type="project" value="TreeGrafter"/>
</dbReference>
<dbReference type="AlphaFoldDB" id="A0A369LH89"/>
<evidence type="ECO:0000313" key="3">
    <source>
        <dbReference type="Proteomes" id="UP000253792"/>
    </source>
</evidence>
<evidence type="ECO:0008006" key="4">
    <source>
        <dbReference type="Google" id="ProtNLM"/>
    </source>
</evidence>
<dbReference type="GO" id="GO:0009390">
    <property type="term" value="C:dimethyl sulfoxide reductase complex"/>
    <property type="evidence" value="ECO:0007669"/>
    <property type="project" value="TreeGrafter"/>
</dbReference>
<feature type="transmembrane region" description="Helical" evidence="1">
    <location>
        <begin position="176"/>
        <end position="199"/>
    </location>
</feature>
<dbReference type="Pfam" id="PF04976">
    <property type="entry name" value="DmsC"/>
    <property type="match status" value="1"/>
</dbReference>
<proteinExistence type="predicted"/>
<comment type="caution">
    <text evidence="2">The sequence shown here is derived from an EMBL/GenBank/DDBJ whole genome shotgun (WGS) entry which is preliminary data.</text>
</comment>
<organism evidence="2 3">
    <name type="scientific">Senegalimassilia anaerobia</name>
    <dbReference type="NCBI Taxonomy" id="1473216"/>
    <lineage>
        <taxon>Bacteria</taxon>
        <taxon>Bacillati</taxon>
        <taxon>Actinomycetota</taxon>
        <taxon>Coriobacteriia</taxon>
        <taxon>Coriobacteriales</taxon>
        <taxon>Coriobacteriaceae</taxon>
        <taxon>Senegalimassilia</taxon>
    </lineage>
</organism>
<evidence type="ECO:0000313" key="2">
    <source>
        <dbReference type="EMBL" id="RDB57495.1"/>
    </source>
</evidence>
<keyword evidence="1" id="KW-0812">Transmembrane</keyword>
<feature type="transmembrane region" description="Helical" evidence="1">
    <location>
        <begin position="111"/>
        <end position="132"/>
    </location>
</feature>
<dbReference type="GO" id="GO:0019645">
    <property type="term" value="P:anaerobic electron transport chain"/>
    <property type="evidence" value="ECO:0007669"/>
    <property type="project" value="InterPro"/>
</dbReference>
<dbReference type="PANTHER" id="PTHR38095">
    <property type="entry name" value="ANAEROBIC DIMETHYL SULFOXIDE REDUCTASE CHAIN YNFH"/>
    <property type="match status" value="1"/>
</dbReference>
<dbReference type="PANTHER" id="PTHR38095:SF2">
    <property type="entry name" value="ANAEROBIC DIMETHYL SULFOXIDE REDUCTASE CHAIN C"/>
    <property type="match status" value="1"/>
</dbReference>
<feature type="transmembrane region" description="Helical" evidence="1">
    <location>
        <begin position="81"/>
        <end position="99"/>
    </location>
</feature>
<dbReference type="Proteomes" id="UP000253792">
    <property type="component" value="Unassembled WGS sequence"/>
</dbReference>
<feature type="transmembrane region" description="Helical" evidence="1">
    <location>
        <begin position="41"/>
        <end position="61"/>
    </location>
</feature>
<reference evidence="2 3" key="1">
    <citation type="journal article" date="2018" name="Elife">
        <title>Discovery and characterization of a prevalent human gut bacterial enzyme sufficient for the inactivation of a family of plant toxins.</title>
        <authorList>
            <person name="Koppel N."/>
            <person name="Bisanz J.E."/>
            <person name="Pandelia M.E."/>
            <person name="Turnbaugh P.J."/>
            <person name="Balskus E.P."/>
        </authorList>
    </citation>
    <scope>NUCLEOTIDE SEQUENCE [LARGE SCALE GENOMIC DNA]</scope>
    <source>
        <strain evidence="3">anaerobia AP69FAA</strain>
    </source>
</reference>
<dbReference type="EMBL" id="PPTP01000001">
    <property type="protein sequence ID" value="RDB57495.1"/>
    <property type="molecule type" value="Genomic_DNA"/>
</dbReference>
<dbReference type="OrthoDB" id="3197392at2"/>
<protein>
    <recommendedName>
        <fullName evidence="4">DMSO reductase</fullName>
    </recommendedName>
</protein>
<feature type="transmembrane region" description="Helical" evidence="1">
    <location>
        <begin position="144"/>
        <end position="164"/>
    </location>
</feature>
<name>A0A369LH89_9ACTN</name>
<feature type="transmembrane region" description="Helical" evidence="1">
    <location>
        <begin position="270"/>
        <end position="297"/>
    </location>
</feature>
<feature type="transmembrane region" description="Helical" evidence="1">
    <location>
        <begin position="6"/>
        <end position="29"/>
    </location>
</feature>
<accession>A0A369LH89</accession>
<dbReference type="InterPro" id="IPR007059">
    <property type="entry name" value="DmsC"/>
</dbReference>
<keyword evidence="1" id="KW-1133">Transmembrane helix</keyword>
<keyword evidence="1" id="KW-0472">Membrane</keyword>
<dbReference type="GO" id="GO:0009389">
    <property type="term" value="F:dimethyl sulfoxide reductase activity"/>
    <property type="evidence" value="ECO:0007669"/>
    <property type="project" value="TreeGrafter"/>
</dbReference>
<feature type="transmembrane region" description="Helical" evidence="1">
    <location>
        <begin position="237"/>
        <end position="258"/>
    </location>
</feature>
<sequence length="298" mass="31402">MEVQYPLVFFTLFLCLSSGMLLFQGVCALRGAGTKRFHTAMLAAELVVLAVGGFSSFLHLHHWERIFNGFGHLTSGITQELIGIVVTVVVLAVLFGVLRKAEDGERVLPKWCGILAVVVGVVMGFVCAHSYFMPARPAWANLTLYLYYYASELVLGAAGTWLLAAALHEDEAVGALLAKLTCAMGVVSALAILVAGFYWTTISFGDVGYSFHTTDPTAALPDPSAALAAPAVGSLAGLFWGGAVVVGSLVAVVAGFFGMKKAEQALPLSAAALVCSLVGGVCFRVVLYAVGVSFYVYF</sequence>
<evidence type="ECO:0000256" key="1">
    <source>
        <dbReference type="SAM" id="Phobius"/>
    </source>
</evidence>
<gene>
    <name evidence="2" type="ORF">C1880_01370</name>
</gene>